<dbReference type="InterPro" id="IPR002797">
    <property type="entry name" value="Polysacc_synth"/>
</dbReference>
<feature type="transmembrane region" description="Helical" evidence="6">
    <location>
        <begin position="298"/>
        <end position="318"/>
    </location>
</feature>
<dbReference type="Pfam" id="PF01943">
    <property type="entry name" value="Polysacc_synt"/>
    <property type="match status" value="1"/>
</dbReference>
<name>A0A976X4T3_9LACO</name>
<dbReference type="AlphaFoldDB" id="A0A976X4T3"/>
<evidence type="ECO:0000256" key="1">
    <source>
        <dbReference type="ARBA" id="ARBA00004651"/>
    </source>
</evidence>
<organism evidence="7 8">
    <name type="scientific">Nicoliella spurrieriana</name>
    <dbReference type="NCBI Taxonomy" id="2925830"/>
    <lineage>
        <taxon>Bacteria</taxon>
        <taxon>Bacillati</taxon>
        <taxon>Bacillota</taxon>
        <taxon>Bacilli</taxon>
        <taxon>Lactobacillales</taxon>
        <taxon>Lactobacillaceae</taxon>
        <taxon>Nicoliella</taxon>
    </lineage>
</organism>
<dbReference type="PANTHER" id="PTHR30250:SF21">
    <property type="entry name" value="LIPID II FLIPPASE MURJ"/>
    <property type="match status" value="1"/>
</dbReference>
<feature type="transmembrane region" description="Helical" evidence="6">
    <location>
        <begin position="371"/>
        <end position="390"/>
    </location>
</feature>
<keyword evidence="5 6" id="KW-0472">Membrane</keyword>
<feature type="transmembrane region" description="Helical" evidence="6">
    <location>
        <begin position="191"/>
        <end position="213"/>
    </location>
</feature>
<evidence type="ECO:0000256" key="3">
    <source>
        <dbReference type="ARBA" id="ARBA00022692"/>
    </source>
</evidence>
<dbReference type="CDD" id="cd13124">
    <property type="entry name" value="MATE_SpoVB_like"/>
    <property type="match status" value="1"/>
</dbReference>
<keyword evidence="2" id="KW-1003">Cell membrane</keyword>
<feature type="transmembrane region" description="Helical" evidence="6">
    <location>
        <begin position="167"/>
        <end position="185"/>
    </location>
</feature>
<dbReference type="Proteomes" id="UP000831181">
    <property type="component" value="Plasmid p1unnamed"/>
</dbReference>
<dbReference type="InterPro" id="IPR024923">
    <property type="entry name" value="PG_synth_SpoVB"/>
</dbReference>
<keyword evidence="3 6" id="KW-0812">Transmembrane</keyword>
<reference evidence="7" key="1">
    <citation type="journal article" date="2022" name="Int. J. Syst. Evol. Microbiol.">
        <title>Apilactobacillus apisilvae sp. nov., Nicolia spurrieriana gen. nov. sp. nov., Bombilactobacillus folatiphilus sp. nov. and Bombilactobacillus thymidiniphilus sp. nov., four new lactic acid bacterial isolates from stingless bees Tetragonula carbonaria and Austroplebeia australis.</title>
        <authorList>
            <person name="Oliphant S.A."/>
            <person name="Watson-Haigh N.S."/>
            <person name="Sumby K.M."/>
            <person name="Gardner J."/>
            <person name="Groom S."/>
            <person name="Jiranek V."/>
        </authorList>
    </citation>
    <scope>NUCLEOTIDE SEQUENCE</scope>
    <source>
        <strain evidence="7">SGEP1_A5</strain>
    </source>
</reference>
<feature type="transmembrane region" description="Helical" evidence="6">
    <location>
        <begin position="339"/>
        <end position="359"/>
    </location>
</feature>
<protein>
    <submittedName>
        <fullName evidence="7">Polysaccharide biosynthesis protein</fullName>
    </submittedName>
</protein>
<comment type="subcellular location">
    <subcellularLocation>
        <location evidence="1">Cell membrane</location>
        <topology evidence="1">Multi-pass membrane protein</topology>
    </subcellularLocation>
</comment>
<feature type="transmembrane region" description="Helical" evidence="6">
    <location>
        <begin position="426"/>
        <end position="446"/>
    </location>
</feature>
<dbReference type="RefSeq" id="WP_260115937.1">
    <property type="nucleotide sequence ID" value="NZ_CP093360.1"/>
</dbReference>
<feature type="transmembrane region" description="Helical" evidence="6">
    <location>
        <begin position="402"/>
        <end position="420"/>
    </location>
</feature>
<feature type="transmembrane region" description="Helical" evidence="6">
    <location>
        <begin position="52"/>
        <end position="70"/>
    </location>
</feature>
<evidence type="ECO:0000313" key="7">
    <source>
        <dbReference type="EMBL" id="UQS86130.1"/>
    </source>
</evidence>
<proteinExistence type="predicted"/>
<feature type="transmembrane region" description="Helical" evidence="6">
    <location>
        <begin position="234"/>
        <end position="264"/>
    </location>
</feature>
<dbReference type="EMBL" id="CP093360">
    <property type="protein sequence ID" value="UQS86130.1"/>
    <property type="molecule type" value="Genomic_DNA"/>
</dbReference>
<sequence>MNKKMLSGSFWLSFGSIISRVLGIVYLIPWLIMIGSYSNQLNAQAVFNASYTPYALLIAVGTAGLPSVIARQVASLNSRNRYLDGVYVTKLAFIIMVLAGLICGIALYILAPVIARNSPVQSVHQAVISIRMLVPAIIILPSMSMIRGWFQGHSDMKPYGISQLWEQLSRVLFIIISTFVIIKVLHYHYIIAVYFSVFGAFVGSLISYLYLFFYGHHQRGEYQRQLAKSEPRQLNNFTSTILGLWYASIPFVLVGSCITISQLIDQVFFKQVLVNANHLAADYVNYLYTVSSANPSKITTIIISLVTSVSETSLPLFSELHAKKQWTQINKLLLENYKLLLFFMLPIVIIAGFASGPIYTILFTHDSVGTYYLVQNIIQSIFLGLAINVLTLLQSLHASKKAVIYMTAGIMVKLILQLPMLKLFGASGAIIATDFAFLIILLLGYIKINTLYGVKLGSLVPILYTNSFLIIIMSIFFFTIQQWFQPVTRFGSFLYLAIYGLFFLLTYVLIANRTGTAKALFGEPISYRSINQR</sequence>
<evidence type="ECO:0000256" key="2">
    <source>
        <dbReference type="ARBA" id="ARBA00022475"/>
    </source>
</evidence>
<dbReference type="PANTHER" id="PTHR30250">
    <property type="entry name" value="PST FAMILY PREDICTED COLANIC ACID TRANSPORTER"/>
    <property type="match status" value="1"/>
</dbReference>
<evidence type="ECO:0000256" key="5">
    <source>
        <dbReference type="ARBA" id="ARBA00023136"/>
    </source>
</evidence>
<accession>A0A976X4T3</accession>
<dbReference type="GO" id="GO:0005886">
    <property type="term" value="C:plasma membrane"/>
    <property type="evidence" value="ECO:0007669"/>
    <property type="project" value="UniProtKB-SubCell"/>
</dbReference>
<evidence type="ECO:0000256" key="4">
    <source>
        <dbReference type="ARBA" id="ARBA00022989"/>
    </source>
</evidence>
<keyword evidence="8" id="KW-1185">Reference proteome</keyword>
<evidence type="ECO:0000256" key="6">
    <source>
        <dbReference type="SAM" id="Phobius"/>
    </source>
</evidence>
<feature type="transmembrane region" description="Helical" evidence="6">
    <location>
        <begin position="91"/>
        <end position="114"/>
    </location>
</feature>
<evidence type="ECO:0000313" key="8">
    <source>
        <dbReference type="Proteomes" id="UP000831181"/>
    </source>
</evidence>
<geneLocation type="plasmid" evidence="7 8">
    <name>p1unnamed</name>
</geneLocation>
<keyword evidence="7" id="KW-0614">Plasmid</keyword>
<gene>
    <name evidence="7" type="ORF">MOO44_00360</name>
</gene>
<keyword evidence="4 6" id="KW-1133">Transmembrane helix</keyword>
<feature type="transmembrane region" description="Helical" evidence="6">
    <location>
        <begin position="492"/>
        <end position="510"/>
    </location>
</feature>
<feature type="transmembrane region" description="Helical" evidence="6">
    <location>
        <begin position="12"/>
        <end position="32"/>
    </location>
</feature>
<dbReference type="InterPro" id="IPR050833">
    <property type="entry name" value="Poly_Biosynth_Transport"/>
</dbReference>
<dbReference type="KEGG" id="lbe:MOO44_00360"/>
<feature type="transmembrane region" description="Helical" evidence="6">
    <location>
        <begin position="458"/>
        <end position="480"/>
    </location>
</feature>
<feature type="transmembrane region" description="Helical" evidence="6">
    <location>
        <begin position="126"/>
        <end position="146"/>
    </location>
</feature>